<evidence type="ECO:0000313" key="4">
    <source>
        <dbReference type="EMBL" id="KOO23996.1"/>
    </source>
</evidence>
<feature type="domain" description="Cyclin-like" evidence="3">
    <location>
        <begin position="126"/>
        <end position="228"/>
    </location>
</feature>
<dbReference type="Gene3D" id="1.10.472.10">
    <property type="entry name" value="Cyclin-like"/>
    <property type="match status" value="2"/>
</dbReference>
<dbReference type="AlphaFoldDB" id="A0A0M0JBQ9"/>
<dbReference type="Pfam" id="PF00134">
    <property type="entry name" value="Cyclin_N"/>
    <property type="match status" value="1"/>
</dbReference>
<keyword evidence="1 2" id="KW-0195">Cyclin</keyword>
<dbReference type="Pfam" id="PF02984">
    <property type="entry name" value="Cyclin_C"/>
    <property type="match status" value="1"/>
</dbReference>
<dbReference type="InterPro" id="IPR039361">
    <property type="entry name" value="Cyclin"/>
</dbReference>
<dbReference type="PANTHER" id="PTHR10177">
    <property type="entry name" value="CYCLINS"/>
    <property type="match status" value="1"/>
</dbReference>
<comment type="similarity">
    <text evidence="2">Belongs to the cyclin family.</text>
</comment>
<keyword evidence="5" id="KW-1185">Reference proteome</keyword>
<evidence type="ECO:0000259" key="3">
    <source>
        <dbReference type="SMART" id="SM00385"/>
    </source>
</evidence>
<name>A0A0M0JBQ9_9EUKA</name>
<comment type="caution">
    <text evidence="4">The sequence shown here is derived from an EMBL/GenBank/DDBJ whole genome shotgun (WGS) entry which is preliminary data.</text>
</comment>
<organism evidence="4 5">
    <name type="scientific">Chrysochromulina tobinii</name>
    <dbReference type="NCBI Taxonomy" id="1460289"/>
    <lineage>
        <taxon>Eukaryota</taxon>
        <taxon>Haptista</taxon>
        <taxon>Haptophyta</taxon>
        <taxon>Prymnesiophyceae</taxon>
        <taxon>Prymnesiales</taxon>
        <taxon>Chrysochromulinaceae</taxon>
        <taxon>Chrysochromulina</taxon>
    </lineage>
</organism>
<dbReference type="InterPro" id="IPR036915">
    <property type="entry name" value="Cyclin-like_sf"/>
</dbReference>
<evidence type="ECO:0000256" key="2">
    <source>
        <dbReference type="RuleBase" id="RU000383"/>
    </source>
</evidence>
<dbReference type="CDD" id="cd00043">
    <property type="entry name" value="CYCLIN_SF"/>
    <property type="match status" value="1"/>
</dbReference>
<proteinExistence type="inferred from homology"/>
<dbReference type="EMBL" id="JWZX01003136">
    <property type="protein sequence ID" value="KOO23996.1"/>
    <property type="molecule type" value="Genomic_DNA"/>
</dbReference>
<dbReference type="InterPro" id="IPR004367">
    <property type="entry name" value="Cyclin_C-dom"/>
</dbReference>
<dbReference type="InterPro" id="IPR006671">
    <property type="entry name" value="Cyclin_N"/>
</dbReference>
<sequence>MGRQEELNPGMRHILVDWLYELYDELELSTEVLLQGTYHVDRFLSTQHVPRDALQLVGAVSLMLASNHFCKLPHQDGDPPMREHSLNHADDVVYWTDGTYTVEQVVEMEARVLFGFEVGEWESPLHFLTLACASATLPDVTISLAVELLVVCAKEYTLLRVHPRLIAACALYLAVKNTRTSTMAVKSTMLAGAPPTQEIAWTSELASRCGYPTAVIKEHISREFCMLDGKELRCRSCASGRTVRDRPIHILLFTHG</sequence>
<protein>
    <submittedName>
        <fullName evidence="4">Cyclin b2</fullName>
    </submittedName>
</protein>
<dbReference type="InterPro" id="IPR013763">
    <property type="entry name" value="Cyclin-like_dom"/>
</dbReference>
<reference evidence="5" key="1">
    <citation type="journal article" date="2015" name="PLoS Genet.">
        <title>Genome Sequence and Transcriptome Analyses of Chrysochromulina tobin: Metabolic Tools for Enhanced Algal Fitness in the Prominent Order Prymnesiales (Haptophyceae).</title>
        <authorList>
            <person name="Hovde B.T."/>
            <person name="Deodato C.R."/>
            <person name="Hunsperger H.M."/>
            <person name="Ryken S.A."/>
            <person name="Yost W."/>
            <person name="Jha R.K."/>
            <person name="Patterson J."/>
            <person name="Monnat R.J. Jr."/>
            <person name="Barlow S.B."/>
            <person name="Starkenburg S.R."/>
            <person name="Cattolico R.A."/>
        </authorList>
    </citation>
    <scope>NUCLEOTIDE SEQUENCE</scope>
    <source>
        <strain evidence="5">CCMP291</strain>
    </source>
</reference>
<dbReference type="Proteomes" id="UP000037460">
    <property type="component" value="Unassembled WGS sequence"/>
</dbReference>
<evidence type="ECO:0000313" key="5">
    <source>
        <dbReference type="Proteomes" id="UP000037460"/>
    </source>
</evidence>
<gene>
    <name evidence="4" type="ORF">Ctob_005782</name>
</gene>
<dbReference type="SMART" id="SM00385">
    <property type="entry name" value="CYCLIN"/>
    <property type="match status" value="2"/>
</dbReference>
<accession>A0A0M0JBQ9</accession>
<dbReference type="SUPFAM" id="SSF47954">
    <property type="entry name" value="Cyclin-like"/>
    <property type="match status" value="2"/>
</dbReference>
<feature type="domain" description="Cyclin-like" evidence="3">
    <location>
        <begin position="17"/>
        <end position="114"/>
    </location>
</feature>
<dbReference type="OrthoDB" id="306099at2759"/>
<evidence type="ECO:0000256" key="1">
    <source>
        <dbReference type="ARBA" id="ARBA00023127"/>
    </source>
</evidence>